<dbReference type="GeneID" id="43349356"/>
<dbReference type="HOGENOM" id="CLU_155311_6_1_4"/>
<dbReference type="OrthoDB" id="9812023at2"/>
<name>F3QM38_9BURK</name>
<dbReference type="Proteomes" id="UP000005156">
    <property type="component" value="Unassembled WGS sequence"/>
</dbReference>
<protein>
    <submittedName>
        <fullName evidence="1">Toxin-antitoxin system, antitoxin component, ribbon-helix-helix domain protein</fullName>
    </submittedName>
</protein>
<dbReference type="InterPro" id="IPR010985">
    <property type="entry name" value="Ribbon_hlx_hlx"/>
</dbReference>
<dbReference type="eggNOG" id="COG4710">
    <property type="taxonomic scope" value="Bacteria"/>
</dbReference>
<evidence type="ECO:0000313" key="2">
    <source>
        <dbReference type="Proteomes" id="UP000005156"/>
    </source>
</evidence>
<keyword evidence="2" id="KW-1185">Reference proteome</keyword>
<comment type="caution">
    <text evidence="1">The sequence shown here is derived from an EMBL/GenBank/DDBJ whole genome shotgun (WGS) entry which is preliminary data.</text>
</comment>
<dbReference type="RefSeq" id="WP_008864618.1">
    <property type="nucleotide sequence ID" value="NZ_GL883740.1"/>
</dbReference>
<dbReference type="SUPFAM" id="SSF47598">
    <property type="entry name" value="Ribbon-helix-helix"/>
    <property type="match status" value="1"/>
</dbReference>
<accession>F3QM38</accession>
<dbReference type="AlphaFoldDB" id="F3QM38"/>
<sequence length="78" mass="8963">MLEIQLPKCIEARLCRFAKETGRSETALVKEALDHYLDDLEDIYFSDKVVQRIRDGREDVVSSEEMAQMLGLKSEGSR</sequence>
<evidence type="ECO:0000313" key="1">
    <source>
        <dbReference type="EMBL" id="EGG52345.1"/>
    </source>
</evidence>
<proteinExistence type="predicted"/>
<organism evidence="1 2">
    <name type="scientific">Parasutterella excrementihominis YIT 11859</name>
    <dbReference type="NCBI Taxonomy" id="762966"/>
    <lineage>
        <taxon>Bacteria</taxon>
        <taxon>Pseudomonadati</taxon>
        <taxon>Pseudomonadota</taxon>
        <taxon>Betaproteobacteria</taxon>
        <taxon>Burkholderiales</taxon>
        <taxon>Sutterellaceae</taxon>
        <taxon>Parasutterella</taxon>
    </lineage>
</organism>
<gene>
    <name evidence="1" type="ORF">HMPREF9439_02015</name>
</gene>
<dbReference type="GO" id="GO:0006355">
    <property type="term" value="P:regulation of DNA-templated transcription"/>
    <property type="evidence" value="ECO:0007669"/>
    <property type="project" value="InterPro"/>
</dbReference>
<dbReference type="EMBL" id="AFBP01000070">
    <property type="protein sequence ID" value="EGG52345.1"/>
    <property type="molecule type" value="Genomic_DNA"/>
</dbReference>
<reference evidence="1 2" key="1">
    <citation type="submission" date="2011-02" db="EMBL/GenBank/DDBJ databases">
        <authorList>
            <person name="Weinstock G."/>
            <person name="Sodergren E."/>
            <person name="Clifton S."/>
            <person name="Fulton L."/>
            <person name="Fulton B."/>
            <person name="Courtney L."/>
            <person name="Fronick C."/>
            <person name="Harrison M."/>
            <person name="Strong C."/>
            <person name="Farmer C."/>
            <person name="Delahaunty K."/>
            <person name="Markovic C."/>
            <person name="Hall O."/>
            <person name="Minx P."/>
            <person name="Tomlinson C."/>
            <person name="Mitreva M."/>
            <person name="Hou S."/>
            <person name="Chen J."/>
            <person name="Wollam A."/>
            <person name="Pepin K.H."/>
            <person name="Johnson M."/>
            <person name="Bhonagiri V."/>
            <person name="Zhang X."/>
            <person name="Suruliraj S."/>
            <person name="Warren W."/>
            <person name="Chinwalla A."/>
            <person name="Mardis E.R."/>
            <person name="Wilson R.K."/>
        </authorList>
    </citation>
    <scope>NUCLEOTIDE SEQUENCE [LARGE SCALE GENOMIC DNA]</scope>
    <source>
        <strain evidence="1 2">YIT 11859</strain>
    </source>
</reference>